<dbReference type="PANTHER" id="PTHR32552">
    <property type="entry name" value="FERRICHROME IRON RECEPTOR-RELATED"/>
    <property type="match status" value="1"/>
</dbReference>
<dbReference type="SUPFAM" id="SSF56935">
    <property type="entry name" value="Porins"/>
    <property type="match status" value="1"/>
</dbReference>
<evidence type="ECO:0000256" key="10">
    <source>
        <dbReference type="ARBA" id="ARBA00023077"/>
    </source>
</evidence>
<keyword evidence="8" id="KW-0408">Iron</keyword>
<keyword evidence="6 13" id="KW-0812">Transmembrane</keyword>
<evidence type="ECO:0000259" key="15">
    <source>
        <dbReference type="Pfam" id="PF00593"/>
    </source>
</evidence>
<protein>
    <recommendedName>
        <fullName evidence="20">TonB-dependent siderophore receptor</fullName>
    </recommendedName>
</protein>
<evidence type="ECO:0000256" key="3">
    <source>
        <dbReference type="ARBA" id="ARBA00022448"/>
    </source>
</evidence>
<evidence type="ECO:0008006" key="20">
    <source>
        <dbReference type="Google" id="ProtNLM"/>
    </source>
</evidence>
<dbReference type="GO" id="GO:0038023">
    <property type="term" value="F:signaling receptor activity"/>
    <property type="evidence" value="ECO:0007669"/>
    <property type="project" value="InterPro"/>
</dbReference>
<reference evidence="18 19" key="1">
    <citation type="submission" date="2019-01" db="EMBL/GenBank/DDBJ databases">
        <authorList>
            <person name="Brito A."/>
        </authorList>
    </citation>
    <scope>NUCLEOTIDE SEQUENCE [LARGE SCALE GENOMIC DNA]</scope>
    <source>
        <strain evidence="18">1</strain>
    </source>
</reference>
<evidence type="ECO:0000256" key="1">
    <source>
        <dbReference type="ARBA" id="ARBA00004571"/>
    </source>
</evidence>
<comment type="similarity">
    <text evidence="2 13 14">Belongs to the TonB-dependent receptor family.</text>
</comment>
<evidence type="ECO:0000256" key="14">
    <source>
        <dbReference type="RuleBase" id="RU003357"/>
    </source>
</evidence>
<dbReference type="Gene3D" id="2.40.170.20">
    <property type="entry name" value="TonB-dependent receptor, beta-barrel domain"/>
    <property type="match status" value="1"/>
</dbReference>
<dbReference type="GO" id="GO:0015344">
    <property type="term" value="F:siderophore uptake transmembrane transporter activity"/>
    <property type="evidence" value="ECO:0007669"/>
    <property type="project" value="TreeGrafter"/>
</dbReference>
<keyword evidence="12 13" id="KW-0998">Cell outer membrane</keyword>
<dbReference type="RefSeq" id="WP_144868406.1">
    <property type="nucleotide sequence ID" value="NZ_LR213851.1"/>
</dbReference>
<evidence type="ECO:0000256" key="5">
    <source>
        <dbReference type="ARBA" id="ARBA00022496"/>
    </source>
</evidence>
<keyword evidence="9" id="KW-0406">Ion transport</keyword>
<dbReference type="Pfam" id="PF07715">
    <property type="entry name" value="Plug"/>
    <property type="match status" value="1"/>
</dbReference>
<keyword evidence="3 13" id="KW-0813">Transport</keyword>
<keyword evidence="5" id="KW-0410">Iron transport</keyword>
<dbReference type="Proteomes" id="UP000320055">
    <property type="component" value="Unassembled WGS sequence"/>
</dbReference>
<dbReference type="InterPro" id="IPR021731">
    <property type="entry name" value="AMIN_dom"/>
</dbReference>
<keyword evidence="7" id="KW-0732">Signal</keyword>
<evidence type="ECO:0000256" key="9">
    <source>
        <dbReference type="ARBA" id="ARBA00023065"/>
    </source>
</evidence>
<keyword evidence="11 13" id="KW-0472">Membrane</keyword>
<dbReference type="InterPro" id="IPR012910">
    <property type="entry name" value="Plug_dom"/>
</dbReference>
<keyword evidence="10 14" id="KW-0798">TonB box</keyword>
<dbReference type="InterPro" id="IPR039426">
    <property type="entry name" value="TonB-dep_rcpt-like"/>
</dbReference>
<dbReference type="CDD" id="cd01347">
    <property type="entry name" value="ligand_gated_channel"/>
    <property type="match status" value="1"/>
</dbReference>
<feature type="domain" description="AMIN" evidence="17">
    <location>
        <begin position="62"/>
        <end position="144"/>
    </location>
</feature>
<gene>
    <name evidence="18" type="ORF">H1P_940002</name>
</gene>
<dbReference type="NCBIfam" id="TIGR01783">
    <property type="entry name" value="TonB-siderophor"/>
    <property type="match status" value="1"/>
</dbReference>
<evidence type="ECO:0000256" key="7">
    <source>
        <dbReference type="ARBA" id="ARBA00022729"/>
    </source>
</evidence>
<dbReference type="PANTHER" id="PTHR32552:SF68">
    <property type="entry name" value="FERRICHROME OUTER MEMBRANE TRANSPORTER_PHAGE RECEPTOR"/>
    <property type="match status" value="1"/>
</dbReference>
<dbReference type="PROSITE" id="PS52016">
    <property type="entry name" value="TONB_DEPENDENT_REC_3"/>
    <property type="match status" value="1"/>
</dbReference>
<evidence type="ECO:0000313" key="19">
    <source>
        <dbReference type="Proteomes" id="UP000320055"/>
    </source>
</evidence>
<keyword evidence="4 13" id="KW-1134">Transmembrane beta strand</keyword>
<dbReference type="Gene3D" id="2.170.130.10">
    <property type="entry name" value="TonB-dependent receptor, plug domain"/>
    <property type="match status" value="1"/>
</dbReference>
<name>A0A563W587_9CYAN</name>
<comment type="subcellular location">
    <subcellularLocation>
        <location evidence="1 13">Cell outer membrane</location>
        <topology evidence="1 13">Multi-pass membrane protein</topology>
    </subcellularLocation>
</comment>
<accession>A0A563W587</accession>
<evidence type="ECO:0000259" key="16">
    <source>
        <dbReference type="Pfam" id="PF07715"/>
    </source>
</evidence>
<feature type="domain" description="TonB-dependent receptor plug" evidence="16">
    <location>
        <begin position="202"/>
        <end position="305"/>
    </location>
</feature>
<dbReference type="Pfam" id="PF11741">
    <property type="entry name" value="AMIN"/>
    <property type="match status" value="1"/>
</dbReference>
<evidence type="ECO:0000256" key="12">
    <source>
        <dbReference type="ARBA" id="ARBA00023237"/>
    </source>
</evidence>
<evidence type="ECO:0000256" key="8">
    <source>
        <dbReference type="ARBA" id="ARBA00023004"/>
    </source>
</evidence>
<evidence type="ECO:0000256" key="6">
    <source>
        <dbReference type="ARBA" id="ARBA00022692"/>
    </source>
</evidence>
<dbReference type="OrthoDB" id="503423at2"/>
<proteinExistence type="inferred from homology"/>
<dbReference type="InterPro" id="IPR000531">
    <property type="entry name" value="Beta-barrel_TonB"/>
</dbReference>
<keyword evidence="19" id="KW-1185">Reference proteome</keyword>
<evidence type="ECO:0000256" key="11">
    <source>
        <dbReference type="ARBA" id="ARBA00023136"/>
    </source>
</evidence>
<feature type="domain" description="TonB-dependent receptor-like beta-barrel" evidence="15">
    <location>
        <begin position="378"/>
        <end position="645"/>
    </location>
</feature>
<dbReference type="FunFam" id="2.170.130.10:FF:000001">
    <property type="entry name" value="Catecholate siderophore TonB-dependent receptor"/>
    <property type="match status" value="1"/>
</dbReference>
<organism evidence="18 19">
    <name type="scientific">Hyella patelloides LEGE 07179</name>
    <dbReference type="NCBI Taxonomy" id="945734"/>
    <lineage>
        <taxon>Bacteria</taxon>
        <taxon>Bacillati</taxon>
        <taxon>Cyanobacteriota</taxon>
        <taxon>Cyanophyceae</taxon>
        <taxon>Pleurocapsales</taxon>
        <taxon>Hyellaceae</taxon>
        <taxon>Hyella</taxon>
    </lineage>
</organism>
<evidence type="ECO:0000256" key="13">
    <source>
        <dbReference type="PROSITE-ProRule" id="PRU01360"/>
    </source>
</evidence>
<dbReference type="EMBL" id="CAACVJ010000703">
    <property type="protein sequence ID" value="VEP18862.1"/>
    <property type="molecule type" value="Genomic_DNA"/>
</dbReference>
<evidence type="ECO:0000256" key="2">
    <source>
        <dbReference type="ARBA" id="ARBA00009810"/>
    </source>
</evidence>
<evidence type="ECO:0000313" key="18">
    <source>
        <dbReference type="EMBL" id="VEP18862.1"/>
    </source>
</evidence>
<dbReference type="GO" id="GO:0015891">
    <property type="term" value="P:siderophore transport"/>
    <property type="evidence" value="ECO:0007669"/>
    <property type="project" value="InterPro"/>
</dbReference>
<evidence type="ECO:0000259" key="17">
    <source>
        <dbReference type="Pfam" id="PF11741"/>
    </source>
</evidence>
<evidence type="ECO:0000256" key="4">
    <source>
        <dbReference type="ARBA" id="ARBA00022452"/>
    </source>
</evidence>
<dbReference type="GO" id="GO:0009279">
    <property type="term" value="C:cell outer membrane"/>
    <property type="evidence" value="ECO:0007669"/>
    <property type="project" value="UniProtKB-SubCell"/>
</dbReference>
<dbReference type="Pfam" id="PF00593">
    <property type="entry name" value="TonB_dep_Rec_b-barrel"/>
    <property type="match status" value="1"/>
</dbReference>
<dbReference type="InterPro" id="IPR010105">
    <property type="entry name" value="TonB_sidphr_rcpt"/>
</dbReference>
<dbReference type="AlphaFoldDB" id="A0A563W587"/>
<dbReference type="InterPro" id="IPR037066">
    <property type="entry name" value="Plug_dom_sf"/>
</dbReference>
<sequence length="669" mass="72947">MKALLVLLFRLLSIAGLSGGLLGIMVCSVQAEVVEANGRSPLQMSTASDLIAQGVTRVTGVTVDQTAEGLELILETAAGSERLVPLILPVGNNLVIDILDATLAFSIRNGVEELNPTPGITNVTVNKVNDNSIRVRITGENQVLSAEVVPSRDDLVLSVTPESATAKSEPDEEIEVIATGEAEDDGYNVTDSSVGTRTDTPRQDVPQSIQVIPQEVIEDQGAFNITEALRNVPGAVPAGSPRSVFDVPVIRGFGGFSATNDLFRRNGLRDPLGTSIGGDTANVERIEVLKGPASVLYGQGSVSGIVNIVTKQPLSEPFYQVEASIGNYDLYRGTLDFSGPINESGNLLYRLNIGAETAGNFVDFYDRDLFQIAPVLTWKIGKNTDLTFQAEYLSLNNPNYFGIPAIGTVLDNPNGDIPLEFNIAGEADSEKEIDVYRIGYNLEHRFSENWRIRNAFEAGFRQSSEFSISASSLQPDNRTLERSYFDSRNGFDINAYTLDTYTVGNFNTGAIEHELVAGIELSRVETITEDNASGSLSSIDLFDPDFSNTTLEPPTDFFDDKETVDGLGIYLQDQISFLDNFIVVLGGRFDIASVKNEDFINSTTEFQQNEAFSPRIGIVYKPIPDISLYASYSLSFQQETGRTFDNSISLFCHFPKQRSSRNRVYPSGK</sequence>
<dbReference type="InterPro" id="IPR036942">
    <property type="entry name" value="Beta-barrel_TonB_sf"/>
</dbReference>